<dbReference type="CDD" id="cd00201">
    <property type="entry name" value="WW"/>
    <property type="match status" value="1"/>
</dbReference>
<organism evidence="3 4">
    <name type="scientific">Sporothrix eucalyptigena</name>
    <dbReference type="NCBI Taxonomy" id="1812306"/>
    <lineage>
        <taxon>Eukaryota</taxon>
        <taxon>Fungi</taxon>
        <taxon>Dikarya</taxon>
        <taxon>Ascomycota</taxon>
        <taxon>Pezizomycotina</taxon>
        <taxon>Sordariomycetes</taxon>
        <taxon>Sordariomycetidae</taxon>
        <taxon>Ophiostomatales</taxon>
        <taxon>Ophiostomataceae</taxon>
        <taxon>Sporothrix</taxon>
    </lineage>
</organism>
<proteinExistence type="predicted"/>
<dbReference type="SUPFAM" id="SSF51045">
    <property type="entry name" value="WW domain"/>
    <property type="match status" value="1"/>
</dbReference>
<feature type="domain" description="WW" evidence="2">
    <location>
        <begin position="165"/>
        <end position="199"/>
    </location>
</feature>
<dbReference type="Gene3D" id="2.20.70.10">
    <property type="match status" value="1"/>
</dbReference>
<evidence type="ECO:0000313" key="3">
    <source>
        <dbReference type="EMBL" id="CAK7238117.1"/>
    </source>
</evidence>
<evidence type="ECO:0000313" key="4">
    <source>
        <dbReference type="Proteomes" id="UP001642482"/>
    </source>
</evidence>
<dbReference type="InterPro" id="IPR001202">
    <property type="entry name" value="WW_dom"/>
</dbReference>
<accession>A0ABP0D127</accession>
<feature type="region of interest" description="Disordered" evidence="1">
    <location>
        <begin position="40"/>
        <end position="157"/>
    </location>
</feature>
<name>A0ABP0D127_9PEZI</name>
<evidence type="ECO:0000256" key="1">
    <source>
        <dbReference type="SAM" id="MobiDB-lite"/>
    </source>
</evidence>
<comment type="caution">
    <text evidence="3">The sequence shown here is derived from an EMBL/GenBank/DDBJ whole genome shotgun (WGS) entry which is preliminary data.</text>
</comment>
<sequence length="351" mass="38919">MSRRIGPTTTRYYHRSGPQRDDDEEDDIAFDYAYYESYDDYRRNRAARDAQNARDSRRSVRSGGSDDEPLHDSSDDDRDAGYARRRRRSRGSGGRRSGDDSSNPRATRSRDINLHSPRAAVAAGSYVSSRSMSRGDDLTSRKPRSMPSSAIDSAVPTYITPRGRPPLPAGWTPMFSAVYARWYYVNKNTGKTQWEAPGFEAARIKEQQRELKEKQRGLAPPRSRSPGVDGDSRRSSTQSHNSRRSSGHLSITGMLLGAAGGIAAGTLVAKALKKEHSSAGSDRSIKRRGSRSDTSSVGERRRDRKRDDRDDFEEENVPGYHHSHSHGFGSHSLSHGHGGHGHGSDDGDDND</sequence>
<feature type="compositionally biased region" description="Basic and acidic residues" evidence="1">
    <location>
        <begin position="40"/>
        <end position="58"/>
    </location>
</feature>
<dbReference type="Proteomes" id="UP001642482">
    <property type="component" value="Unassembled WGS sequence"/>
</dbReference>
<keyword evidence="4" id="KW-1185">Reference proteome</keyword>
<dbReference type="SMART" id="SM00456">
    <property type="entry name" value="WW"/>
    <property type="match status" value="1"/>
</dbReference>
<feature type="compositionally biased region" description="Basic and acidic residues" evidence="1">
    <location>
        <begin position="298"/>
        <end position="309"/>
    </location>
</feature>
<dbReference type="Pfam" id="PF00397">
    <property type="entry name" value="WW"/>
    <property type="match status" value="1"/>
</dbReference>
<feature type="region of interest" description="Disordered" evidence="1">
    <location>
        <begin position="208"/>
        <end position="249"/>
    </location>
</feature>
<dbReference type="InterPro" id="IPR036020">
    <property type="entry name" value="WW_dom_sf"/>
</dbReference>
<dbReference type="EMBL" id="CAWUHD010000208">
    <property type="protein sequence ID" value="CAK7238117.1"/>
    <property type="molecule type" value="Genomic_DNA"/>
</dbReference>
<gene>
    <name evidence="3" type="ORF">SEUCBS140593_010343</name>
</gene>
<feature type="region of interest" description="Disordered" evidence="1">
    <location>
        <begin position="275"/>
        <end position="351"/>
    </location>
</feature>
<evidence type="ECO:0000259" key="2">
    <source>
        <dbReference type="PROSITE" id="PS50020"/>
    </source>
</evidence>
<protein>
    <recommendedName>
        <fullName evidence="2">WW domain-containing protein</fullName>
    </recommendedName>
</protein>
<feature type="region of interest" description="Disordered" evidence="1">
    <location>
        <begin position="1"/>
        <end position="28"/>
    </location>
</feature>
<reference evidence="3 4" key="1">
    <citation type="submission" date="2024-01" db="EMBL/GenBank/DDBJ databases">
        <authorList>
            <person name="Allen C."/>
            <person name="Tagirdzhanova G."/>
        </authorList>
    </citation>
    <scope>NUCLEOTIDE SEQUENCE [LARGE SCALE GENOMIC DNA]</scope>
</reference>
<dbReference type="PROSITE" id="PS50020">
    <property type="entry name" value="WW_DOMAIN_2"/>
    <property type="match status" value="1"/>
</dbReference>
<feature type="compositionally biased region" description="Low complexity" evidence="1">
    <location>
        <begin position="326"/>
        <end position="335"/>
    </location>
</feature>